<feature type="domain" description="FAD/NAD(P)-binding" evidence="4">
    <location>
        <begin position="9"/>
        <end position="306"/>
    </location>
</feature>
<dbReference type="PRINTS" id="PR00368">
    <property type="entry name" value="FADPNR"/>
</dbReference>
<sequence length="361" mass="39221">MPPRPPIVDALIIGGGPAGLAASLAFARTRTTAIVFDSQSYRNEGITHMHTVPSRDHVNPYEFRSIAREQITSRYRSVWFEQVTITQAMKKLLGKEKYDGFEVTDSEGRSYQGKKLILATGSRDVFPTIAGFKENWPQHIYQCLACDGFEQQGTPIGVLDCSPKTAHFVNMALNFDSRVTILTNGPVPGYPAIKQQLRICEAWGAKVDSRRIRRLINNGPTHEEGVTVEFEEGETLTLGFIAHKSATVNRSQDLIDQLGVECVDPGLGGHIKILNPMFNTTSVIGCFAGGDTMQAMKQATVSMADGLKAAAGAAMEIAAERESATWKMLEEQNINATKNASFPEGHGAAAMLSSGDSKAVN</sequence>
<dbReference type="Gene3D" id="3.50.50.60">
    <property type="entry name" value="FAD/NAD(P)-binding domain"/>
    <property type="match status" value="2"/>
</dbReference>
<dbReference type="PRINTS" id="PR00469">
    <property type="entry name" value="PNDRDTASEII"/>
</dbReference>
<keyword evidence="2" id="KW-0285">Flavoprotein</keyword>
<dbReference type="Pfam" id="PF07992">
    <property type="entry name" value="Pyr_redox_2"/>
    <property type="match status" value="1"/>
</dbReference>
<dbReference type="PANTHER" id="PTHR48105">
    <property type="entry name" value="THIOREDOXIN REDUCTASE 1-RELATED-RELATED"/>
    <property type="match status" value="1"/>
</dbReference>
<dbReference type="InterPro" id="IPR023753">
    <property type="entry name" value="FAD/NAD-binding_dom"/>
</dbReference>
<proteinExistence type="inferred from homology"/>
<keyword evidence="3" id="KW-0560">Oxidoreductase</keyword>
<evidence type="ECO:0000256" key="2">
    <source>
        <dbReference type="ARBA" id="ARBA00022630"/>
    </source>
</evidence>
<protein>
    <recommendedName>
        <fullName evidence="4">FAD/NAD(P)-binding domain-containing protein</fullName>
    </recommendedName>
</protein>
<name>A0ABR3R5R8_9PLEO</name>
<comment type="caution">
    <text evidence="5">The sequence shown here is derived from an EMBL/GenBank/DDBJ whole genome shotgun (WGS) entry which is preliminary data.</text>
</comment>
<evidence type="ECO:0000259" key="4">
    <source>
        <dbReference type="Pfam" id="PF07992"/>
    </source>
</evidence>
<reference evidence="5 6" key="1">
    <citation type="submission" date="2024-02" db="EMBL/GenBank/DDBJ databases">
        <title>De novo assembly and annotation of 12 fungi associated with fruit tree decline syndrome in Ontario, Canada.</title>
        <authorList>
            <person name="Sulman M."/>
            <person name="Ellouze W."/>
            <person name="Ilyukhin E."/>
        </authorList>
    </citation>
    <scope>NUCLEOTIDE SEQUENCE [LARGE SCALE GENOMIC DNA]</scope>
    <source>
        <strain evidence="5 6">M42-189</strain>
    </source>
</reference>
<organism evidence="5 6">
    <name type="scientific">Paraconiothyrium brasiliense</name>
    <dbReference type="NCBI Taxonomy" id="300254"/>
    <lineage>
        <taxon>Eukaryota</taxon>
        <taxon>Fungi</taxon>
        <taxon>Dikarya</taxon>
        <taxon>Ascomycota</taxon>
        <taxon>Pezizomycotina</taxon>
        <taxon>Dothideomycetes</taxon>
        <taxon>Pleosporomycetidae</taxon>
        <taxon>Pleosporales</taxon>
        <taxon>Massarineae</taxon>
        <taxon>Didymosphaeriaceae</taxon>
        <taxon>Paraconiothyrium</taxon>
    </lineage>
</organism>
<dbReference type="EMBL" id="JAKJXO020000010">
    <property type="protein sequence ID" value="KAL1599784.1"/>
    <property type="molecule type" value="Genomic_DNA"/>
</dbReference>
<evidence type="ECO:0000313" key="5">
    <source>
        <dbReference type="EMBL" id="KAL1599784.1"/>
    </source>
</evidence>
<dbReference type="SUPFAM" id="SSF51971">
    <property type="entry name" value="Nucleotide-binding domain"/>
    <property type="match status" value="1"/>
</dbReference>
<evidence type="ECO:0000256" key="1">
    <source>
        <dbReference type="ARBA" id="ARBA00009333"/>
    </source>
</evidence>
<dbReference type="Proteomes" id="UP001521785">
    <property type="component" value="Unassembled WGS sequence"/>
</dbReference>
<keyword evidence="6" id="KW-1185">Reference proteome</keyword>
<dbReference type="InterPro" id="IPR036188">
    <property type="entry name" value="FAD/NAD-bd_sf"/>
</dbReference>
<evidence type="ECO:0000256" key="3">
    <source>
        <dbReference type="ARBA" id="ARBA00023002"/>
    </source>
</evidence>
<comment type="similarity">
    <text evidence="1">Belongs to the class-II pyridine nucleotide-disulfide oxidoreductase family.</text>
</comment>
<dbReference type="InterPro" id="IPR050097">
    <property type="entry name" value="Ferredoxin-NADP_redctase_2"/>
</dbReference>
<evidence type="ECO:0000313" key="6">
    <source>
        <dbReference type="Proteomes" id="UP001521785"/>
    </source>
</evidence>
<accession>A0ABR3R5R8</accession>
<gene>
    <name evidence="5" type="ORF">SLS60_007588</name>
</gene>